<dbReference type="EMBL" id="BAAASZ010000030">
    <property type="protein sequence ID" value="GAA2454604.1"/>
    <property type="molecule type" value="Genomic_DNA"/>
</dbReference>
<protein>
    <submittedName>
        <fullName evidence="1">Uncharacterized protein</fullName>
    </submittedName>
</protein>
<gene>
    <name evidence="1" type="ORF">GCM10010405_43050</name>
</gene>
<evidence type="ECO:0000313" key="2">
    <source>
        <dbReference type="Proteomes" id="UP001501638"/>
    </source>
</evidence>
<evidence type="ECO:0000313" key="1">
    <source>
        <dbReference type="EMBL" id="GAA2454604.1"/>
    </source>
</evidence>
<comment type="caution">
    <text evidence="1">The sequence shown here is derived from an EMBL/GenBank/DDBJ whole genome shotgun (WGS) entry which is preliminary data.</text>
</comment>
<reference evidence="2" key="1">
    <citation type="journal article" date="2019" name="Int. J. Syst. Evol. Microbiol.">
        <title>The Global Catalogue of Microorganisms (GCM) 10K type strain sequencing project: providing services to taxonomists for standard genome sequencing and annotation.</title>
        <authorList>
            <consortium name="The Broad Institute Genomics Platform"/>
            <consortium name="The Broad Institute Genome Sequencing Center for Infectious Disease"/>
            <person name="Wu L."/>
            <person name="Ma J."/>
        </authorList>
    </citation>
    <scope>NUCLEOTIDE SEQUENCE [LARGE SCALE GENOMIC DNA]</scope>
    <source>
        <strain evidence="2">JCM 6305</strain>
    </source>
</reference>
<dbReference type="RefSeq" id="WP_344326053.1">
    <property type="nucleotide sequence ID" value="NZ_BAAASZ010000030.1"/>
</dbReference>
<proteinExistence type="predicted"/>
<sequence length="75" mass="8057">MTITIRITLPDLTPSPDTKRLLHKIVPLAAPALLTAIDTSGISLPARLVLHTMLNAAHDAVRTGPRHDCRPEACS</sequence>
<accession>A0ABP5XMG4</accession>
<name>A0ABP5XMG4_9ACTN</name>
<organism evidence="1 2">
    <name type="scientific">Streptomyces macrosporus</name>
    <dbReference type="NCBI Taxonomy" id="44032"/>
    <lineage>
        <taxon>Bacteria</taxon>
        <taxon>Bacillati</taxon>
        <taxon>Actinomycetota</taxon>
        <taxon>Actinomycetes</taxon>
        <taxon>Kitasatosporales</taxon>
        <taxon>Streptomycetaceae</taxon>
        <taxon>Streptomyces</taxon>
    </lineage>
</organism>
<dbReference type="Proteomes" id="UP001501638">
    <property type="component" value="Unassembled WGS sequence"/>
</dbReference>
<keyword evidence="2" id="KW-1185">Reference proteome</keyword>